<comment type="subcellular location">
    <subcellularLocation>
        <location evidence="1">Nucleus</location>
    </subcellularLocation>
</comment>
<dbReference type="CDD" id="cd00167">
    <property type="entry name" value="SANT"/>
    <property type="match status" value="1"/>
</dbReference>
<proteinExistence type="predicted"/>
<dbReference type="PROSITE" id="PS51633">
    <property type="entry name" value="CXC"/>
    <property type="match status" value="1"/>
</dbReference>
<dbReference type="InterPro" id="IPR001214">
    <property type="entry name" value="SET_dom"/>
</dbReference>
<dbReference type="GO" id="GO:0031507">
    <property type="term" value="P:heterochromatin formation"/>
    <property type="evidence" value="ECO:0007669"/>
    <property type="project" value="TreeGrafter"/>
</dbReference>
<dbReference type="PANTHER" id="PTHR45747:SF4">
    <property type="entry name" value="HISTONE-LYSINE N-METHYLTRANSFERASE E(Z)"/>
    <property type="match status" value="1"/>
</dbReference>
<evidence type="ECO:0000259" key="14">
    <source>
        <dbReference type="PROSITE" id="PS51633"/>
    </source>
</evidence>
<dbReference type="Pfam" id="PF00856">
    <property type="entry name" value="SET"/>
    <property type="match status" value="1"/>
</dbReference>
<feature type="region of interest" description="Disordered" evidence="12">
    <location>
        <begin position="1"/>
        <end position="31"/>
    </location>
</feature>
<evidence type="ECO:0000256" key="7">
    <source>
        <dbReference type="ARBA" id="ARBA00022853"/>
    </source>
</evidence>
<feature type="compositionally biased region" description="Low complexity" evidence="12">
    <location>
        <begin position="1"/>
        <end position="16"/>
    </location>
</feature>
<protein>
    <recommendedName>
        <fullName evidence="2">[histone H3]-lysine(27) N-trimethyltransferase</fullName>
        <ecNumber evidence="2">2.1.1.356</ecNumber>
    </recommendedName>
</protein>
<dbReference type="AlphaFoldDB" id="A0AAD9N2X6"/>
<dbReference type="GO" id="GO:0003682">
    <property type="term" value="F:chromatin binding"/>
    <property type="evidence" value="ECO:0007669"/>
    <property type="project" value="TreeGrafter"/>
</dbReference>
<dbReference type="InterPro" id="IPR001005">
    <property type="entry name" value="SANT/Myb"/>
</dbReference>
<evidence type="ECO:0000256" key="2">
    <source>
        <dbReference type="ARBA" id="ARBA00012186"/>
    </source>
</evidence>
<dbReference type="InterPro" id="IPR033467">
    <property type="entry name" value="Tesmin/TSO1-like_CXC"/>
</dbReference>
<keyword evidence="7" id="KW-0156">Chromatin regulator</keyword>
<dbReference type="GO" id="GO:0032259">
    <property type="term" value="P:methylation"/>
    <property type="evidence" value="ECO:0007669"/>
    <property type="project" value="UniProtKB-KW"/>
</dbReference>
<comment type="caution">
    <text evidence="15">The sequence shown here is derived from an EMBL/GenBank/DDBJ whole genome shotgun (WGS) entry which is preliminary data.</text>
</comment>
<feature type="compositionally biased region" description="Polar residues" evidence="12">
    <location>
        <begin position="17"/>
        <end position="31"/>
    </location>
</feature>
<feature type="region of interest" description="Disordered" evidence="12">
    <location>
        <begin position="358"/>
        <end position="455"/>
    </location>
</feature>
<dbReference type="GO" id="GO:0140951">
    <property type="term" value="F:histone H3K27 trimethyltransferase activity"/>
    <property type="evidence" value="ECO:0007669"/>
    <property type="project" value="UniProtKB-EC"/>
</dbReference>
<sequence>MMSSSSRGGTTMTSTGVNTKPPRSSSLKSDTSLVANSKFSCFQEMMEWKRRVRSEYLRLKSYKRHRRTDDVKGVFAMNRRFIDNCTSQHYSWWQNQPSQPLHAPQTFSHVPVTKKCEVEYPLVGQTQSVALRVLNAVTSMPTMYTYAPAQRNFMVEDETVLHNIPYMGDDMLEQDGKFIEELLKNYDGKVHGDTKDGVIEDDVFVDLVKTLQTRYPDGELHDLSTDQKNKADSAAASLLLPPETVPHDKIFEAISMLFPAKGKPEKLKAMYLDLTALRDPDKLPPECTPNIDGPNAQSVTRAQTMHSFHTLFCRRCFKYDCFLHPFKPGPSMLQRKPPSVRHDPDPCGADCYIHELPKHEEKEFPSTEDEDTQDTILGDSEQENSQDRQCDDSQDASTHYHSDSREMSPIRVNGKKKRRDGLSSAASTCSEDSRSEFSIDFSEPGPSNRPTSHEWSGAEQSMFRVLHEVFYTNCCAIAKLLETKTCKQVYEFAQKEAMLIPQHAQEEAEKMTKRANKKKRNRLWSMHFRKIQVKRDNSSNHVYNYVPCYHPGQRCDDTCPCIMAQNFCEKFCQCNLDCQNRFPGCRCKAQCNTKQCPCFLAVRECDPDLCLTCGADQFDTQKISCKNVSVQRGLRKVRPFTSPLFPPSIPPSSNAATMMSQCFYMPPQHLLLAPSDVAGWGIFMKDSCEKNDFIYEYCGEMISQDEADRRGKVYDKYMCSFLFNLNNDFVVDATRKGNKIRFANHSISPNCYAKVMMVNGDHRIGIFAKRAIQAGEELFFDYRYGPTEQLRFVGIERDMDIVS</sequence>
<dbReference type="SMART" id="SM01114">
    <property type="entry name" value="CXC"/>
    <property type="match status" value="1"/>
</dbReference>
<reference evidence="15" key="1">
    <citation type="journal article" date="2023" name="Mol. Biol. Evol.">
        <title>Third-Generation Sequencing Reveals the Adaptive Role of the Epigenome in Three Deep-Sea Polychaetes.</title>
        <authorList>
            <person name="Perez M."/>
            <person name="Aroh O."/>
            <person name="Sun Y."/>
            <person name="Lan Y."/>
            <person name="Juniper S.K."/>
            <person name="Young C.R."/>
            <person name="Angers B."/>
            <person name="Qian P.Y."/>
        </authorList>
    </citation>
    <scope>NUCLEOTIDE SEQUENCE</scope>
    <source>
        <strain evidence="15">P08H-3</strain>
    </source>
</reference>
<evidence type="ECO:0000256" key="5">
    <source>
        <dbReference type="ARBA" id="ARBA00022679"/>
    </source>
</evidence>
<evidence type="ECO:0000313" key="16">
    <source>
        <dbReference type="Proteomes" id="UP001208570"/>
    </source>
</evidence>
<name>A0AAD9N2X6_9ANNE</name>
<dbReference type="PANTHER" id="PTHR45747">
    <property type="entry name" value="HISTONE-LYSINE N-METHYLTRANSFERASE E(Z)"/>
    <property type="match status" value="1"/>
</dbReference>
<dbReference type="InterPro" id="IPR041343">
    <property type="entry name" value="PRC2_HTH_1"/>
</dbReference>
<dbReference type="Pfam" id="PF21358">
    <property type="entry name" value="Ezh2_MCSS"/>
    <property type="match status" value="1"/>
</dbReference>
<feature type="domain" description="CXC" evidence="14">
    <location>
        <begin position="528"/>
        <end position="629"/>
    </location>
</feature>
<evidence type="ECO:0000256" key="12">
    <source>
        <dbReference type="SAM" id="MobiDB-lite"/>
    </source>
</evidence>
<gene>
    <name evidence="15" type="ORF">LSH36_335g00010</name>
</gene>
<keyword evidence="9" id="KW-0804">Transcription</keyword>
<dbReference type="EMBL" id="JAODUP010000334">
    <property type="protein sequence ID" value="KAK2152274.1"/>
    <property type="molecule type" value="Genomic_DNA"/>
</dbReference>
<keyword evidence="16" id="KW-1185">Reference proteome</keyword>
<dbReference type="Pfam" id="PF18264">
    <property type="entry name" value="preSET_CXC"/>
    <property type="match status" value="1"/>
</dbReference>
<feature type="domain" description="SET" evidence="13">
    <location>
        <begin position="668"/>
        <end position="783"/>
    </location>
</feature>
<evidence type="ECO:0000259" key="13">
    <source>
        <dbReference type="PROSITE" id="PS50280"/>
    </source>
</evidence>
<dbReference type="InterPro" id="IPR045318">
    <property type="entry name" value="EZH1/2-like"/>
</dbReference>
<dbReference type="Gene3D" id="2.170.270.10">
    <property type="entry name" value="SET domain"/>
    <property type="match status" value="2"/>
</dbReference>
<keyword evidence="6" id="KW-0949">S-adenosyl-L-methionine</keyword>
<dbReference type="PROSITE" id="PS50280">
    <property type="entry name" value="SET"/>
    <property type="match status" value="1"/>
</dbReference>
<evidence type="ECO:0000256" key="8">
    <source>
        <dbReference type="ARBA" id="ARBA00023015"/>
    </source>
</evidence>
<evidence type="ECO:0000256" key="6">
    <source>
        <dbReference type="ARBA" id="ARBA00022691"/>
    </source>
</evidence>
<dbReference type="InterPro" id="IPR041355">
    <property type="entry name" value="Pre-SET_CXC"/>
</dbReference>
<organism evidence="15 16">
    <name type="scientific">Paralvinella palmiformis</name>
    <dbReference type="NCBI Taxonomy" id="53620"/>
    <lineage>
        <taxon>Eukaryota</taxon>
        <taxon>Metazoa</taxon>
        <taxon>Spiralia</taxon>
        <taxon>Lophotrochozoa</taxon>
        <taxon>Annelida</taxon>
        <taxon>Polychaeta</taxon>
        <taxon>Sedentaria</taxon>
        <taxon>Canalipalpata</taxon>
        <taxon>Terebellida</taxon>
        <taxon>Terebelliformia</taxon>
        <taxon>Alvinellidae</taxon>
        <taxon>Paralvinella</taxon>
    </lineage>
</organism>
<dbReference type="InterPro" id="IPR046341">
    <property type="entry name" value="SET_dom_sf"/>
</dbReference>
<dbReference type="GO" id="GO:0035098">
    <property type="term" value="C:ESC/E(Z) complex"/>
    <property type="evidence" value="ECO:0007669"/>
    <property type="project" value="TreeGrafter"/>
</dbReference>
<keyword evidence="8" id="KW-0805">Transcription regulation</keyword>
<evidence type="ECO:0000256" key="9">
    <source>
        <dbReference type="ARBA" id="ARBA00023163"/>
    </source>
</evidence>
<evidence type="ECO:0000256" key="4">
    <source>
        <dbReference type="ARBA" id="ARBA00022603"/>
    </source>
</evidence>
<dbReference type="EC" id="2.1.1.356" evidence="2"/>
<evidence type="ECO:0000256" key="11">
    <source>
        <dbReference type="ARBA" id="ARBA00048568"/>
    </source>
</evidence>
<dbReference type="Proteomes" id="UP001208570">
    <property type="component" value="Unassembled WGS sequence"/>
</dbReference>
<keyword evidence="4" id="KW-0489">Methyltransferase</keyword>
<comment type="catalytic activity">
    <reaction evidence="11">
        <text>L-lysyl(27)-[histone H3] + 3 S-adenosyl-L-methionine = N(6),N(6),N(6)-trimethyl-L-lysyl(27)-[histone H3] + 3 S-adenosyl-L-homocysteine + 3 H(+)</text>
        <dbReference type="Rhea" id="RHEA:60292"/>
        <dbReference type="Rhea" id="RHEA-COMP:15535"/>
        <dbReference type="Rhea" id="RHEA-COMP:15548"/>
        <dbReference type="ChEBI" id="CHEBI:15378"/>
        <dbReference type="ChEBI" id="CHEBI:29969"/>
        <dbReference type="ChEBI" id="CHEBI:57856"/>
        <dbReference type="ChEBI" id="CHEBI:59789"/>
        <dbReference type="ChEBI" id="CHEBI:61961"/>
        <dbReference type="EC" id="2.1.1.356"/>
    </reaction>
</comment>
<dbReference type="Pfam" id="PF18118">
    <property type="entry name" value="PRC2_HTH_1"/>
    <property type="match status" value="1"/>
</dbReference>
<dbReference type="SMART" id="SM00317">
    <property type="entry name" value="SET"/>
    <property type="match status" value="1"/>
</dbReference>
<evidence type="ECO:0000256" key="1">
    <source>
        <dbReference type="ARBA" id="ARBA00004123"/>
    </source>
</evidence>
<keyword evidence="3" id="KW-0678">Repressor</keyword>
<keyword evidence="10" id="KW-0539">Nucleus</keyword>
<evidence type="ECO:0000256" key="3">
    <source>
        <dbReference type="ARBA" id="ARBA00022491"/>
    </source>
</evidence>
<feature type="compositionally biased region" description="Basic and acidic residues" evidence="12">
    <location>
        <begin position="398"/>
        <end position="408"/>
    </location>
</feature>
<accession>A0AAD9N2X6</accession>
<dbReference type="InterPro" id="IPR026489">
    <property type="entry name" value="CXC_dom"/>
</dbReference>
<dbReference type="InterPro" id="IPR048358">
    <property type="entry name" value="EZH1/2_MCSS"/>
</dbReference>
<evidence type="ECO:0000256" key="10">
    <source>
        <dbReference type="ARBA" id="ARBA00023242"/>
    </source>
</evidence>
<keyword evidence="5" id="KW-0808">Transferase</keyword>
<evidence type="ECO:0000313" key="15">
    <source>
        <dbReference type="EMBL" id="KAK2152274.1"/>
    </source>
</evidence>
<dbReference type="SUPFAM" id="SSF82199">
    <property type="entry name" value="SET domain"/>
    <property type="match status" value="1"/>
</dbReference>